<protein>
    <submittedName>
        <fullName evidence="9">EmrB/QacA subfamily drug resistance transporter</fullName>
    </submittedName>
</protein>
<feature type="transmembrane region" description="Helical" evidence="7">
    <location>
        <begin position="363"/>
        <end position="384"/>
    </location>
</feature>
<feature type="transmembrane region" description="Helical" evidence="7">
    <location>
        <begin position="12"/>
        <end position="32"/>
    </location>
</feature>
<evidence type="ECO:0000256" key="5">
    <source>
        <dbReference type="ARBA" id="ARBA00022989"/>
    </source>
</evidence>
<dbReference type="InterPro" id="IPR011701">
    <property type="entry name" value="MFS"/>
</dbReference>
<keyword evidence="3" id="KW-1003">Cell membrane</keyword>
<evidence type="ECO:0000313" key="9">
    <source>
        <dbReference type="EMBL" id="MBB3676342.1"/>
    </source>
</evidence>
<feature type="transmembrane region" description="Helical" evidence="7">
    <location>
        <begin position="80"/>
        <end position="99"/>
    </location>
</feature>
<feature type="transmembrane region" description="Helical" evidence="7">
    <location>
        <begin position="305"/>
        <end position="327"/>
    </location>
</feature>
<dbReference type="Proteomes" id="UP000580718">
    <property type="component" value="Unassembled WGS sequence"/>
</dbReference>
<feature type="transmembrane region" description="Helical" evidence="7">
    <location>
        <begin position="167"/>
        <end position="189"/>
    </location>
</feature>
<dbReference type="RefSeq" id="WP_220035999.1">
    <property type="nucleotide sequence ID" value="NZ_JACIBU010000001.1"/>
</dbReference>
<dbReference type="Pfam" id="PF07690">
    <property type="entry name" value="MFS_1"/>
    <property type="match status" value="1"/>
</dbReference>
<dbReference type="GO" id="GO:0022857">
    <property type="term" value="F:transmembrane transporter activity"/>
    <property type="evidence" value="ECO:0007669"/>
    <property type="project" value="InterPro"/>
</dbReference>
<feature type="transmembrane region" description="Helical" evidence="7">
    <location>
        <begin position="105"/>
        <end position="130"/>
    </location>
</feature>
<keyword evidence="5 7" id="KW-1133">Transmembrane helix</keyword>
<comment type="caution">
    <text evidence="9">The sequence shown here is derived from an EMBL/GenBank/DDBJ whole genome shotgun (WGS) entry which is preliminary data.</text>
</comment>
<evidence type="ECO:0000313" key="10">
    <source>
        <dbReference type="Proteomes" id="UP000580718"/>
    </source>
</evidence>
<keyword evidence="6 7" id="KW-0472">Membrane</keyword>
<dbReference type="CDD" id="cd17321">
    <property type="entry name" value="MFS_MMR_MDR_like"/>
    <property type="match status" value="1"/>
</dbReference>
<keyword evidence="2" id="KW-0813">Transport</keyword>
<proteinExistence type="predicted"/>
<reference evidence="9 10" key="1">
    <citation type="submission" date="2020-08" db="EMBL/GenBank/DDBJ databases">
        <title>Sequencing the genomes of 1000 actinobacteria strains.</title>
        <authorList>
            <person name="Klenk H.-P."/>
        </authorList>
    </citation>
    <scope>NUCLEOTIDE SEQUENCE [LARGE SCALE GENOMIC DNA]</scope>
    <source>
        <strain evidence="9 10">DSM 16678</strain>
    </source>
</reference>
<comment type="subcellular location">
    <subcellularLocation>
        <location evidence="1">Cell membrane</location>
        <topology evidence="1">Multi-pass membrane protein</topology>
    </subcellularLocation>
</comment>
<dbReference type="PANTHER" id="PTHR42718">
    <property type="entry name" value="MAJOR FACILITATOR SUPERFAMILY MULTIDRUG TRANSPORTER MFSC"/>
    <property type="match status" value="1"/>
</dbReference>
<feature type="transmembrane region" description="Helical" evidence="7">
    <location>
        <begin position="268"/>
        <end position="293"/>
    </location>
</feature>
<feature type="domain" description="Major facilitator superfamily (MFS) profile" evidence="8">
    <location>
        <begin position="14"/>
        <end position="468"/>
    </location>
</feature>
<feature type="transmembrane region" description="Helical" evidence="7">
    <location>
        <begin position="442"/>
        <end position="464"/>
    </location>
</feature>
<evidence type="ECO:0000256" key="2">
    <source>
        <dbReference type="ARBA" id="ARBA00022448"/>
    </source>
</evidence>
<feature type="transmembrane region" description="Helical" evidence="7">
    <location>
        <begin position="228"/>
        <end position="248"/>
    </location>
</feature>
<sequence>MVPSRTAERGQQGALLVLSTGALMMIVDETIVNVALPSIQQDLGIAAHDLSWVVNAYLIAFGGLLLLAGRLGDAFGRARVFRAGLALFTLASLACALADDAGTLVAARFVQGAGGALTSASVLSLIVGLFPDPAQRARALGVYGFVTAAGASLGLLLGGVLTQALSWHWVFLVNVPLGVSVGVAAARLVPRDRPSAHAGRPDVLGAVLVTGGLMLLVGTIVVSGDTGWTTRSLLTGAAGLLALSGFVLRQQHATAPLLPLALLRSRVLSGGGAVIALFVAGMFTQFFLGALYLQQVLGFRPGQVGLGFLPVAVSIGVLSLVASPVLIRRVGPRAVLLPSLAAVVLGLGLLARVPVDGAYARDVLPALLLLGAATGLAFPALMGLTMSGSAPEDAGLASGVVTTAQQAGGALGLAVTSAVAAATTSAALREGSPALTALTEGYRTAFGVAALAVTLALLLALVVFRPRLTPAGPTAPRAAAQPPS</sequence>
<gene>
    <name evidence="9" type="ORF">FHX36_002077</name>
</gene>
<feature type="transmembrane region" description="Helical" evidence="7">
    <location>
        <begin position="52"/>
        <end position="68"/>
    </location>
</feature>
<dbReference type="Gene3D" id="1.20.1720.10">
    <property type="entry name" value="Multidrug resistance protein D"/>
    <property type="match status" value="1"/>
</dbReference>
<evidence type="ECO:0000256" key="1">
    <source>
        <dbReference type="ARBA" id="ARBA00004651"/>
    </source>
</evidence>
<dbReference type="EMBL" id="JACIBU010000001">
    <property type="protein sequence ID" value="MBB3676342.1"/>
    <property type="molecule type" value="Genomic_DNA"/>
</dbReference>
<organism evidence="9 10">
    <name type="scientific">Modestobacter versicolor</name>
    <dbReference type="NCBI Taxonomy" id="429133"/>
    <lineage>
        <taxon>Bacteria</taxon>
        <taxon>Bacillati</taxon>
        <taxon>Actinomycetota</taxon>
        <taxon>Actinomycetes</taxon>
        <taxon>Geodermatophilales</taxon>
        <taxon>Geodermatophilaceae</taxon>
        <taxon>Modestobacter</taxon>
    </lineage>
</organism>
<dbReference type="AlphaFoldDB" id="A0A839Y4Q2"/>
<dbReference type="InterPro" id="IPR020846">
    <property type="entry name" value="MFS_dom"/>
</dbReference>
<feature type="transmembrane region" description="Helical" evidence="7">
    <location>
        <begin position="396"/>
        <end position="422"/>
    </location>
</feature>
<feature type="transmembrane region" description="Helical" evidence="7">
    <location>
        <begin position="334"/>
        <end position="351"/>
    </location>
</feature>
<name>A0A839Y4Q2_9ACTN</name>
<evidence type="ECO:0000256" key="4">
    <source>
        <dbReference type="ARBA" id="ARBA00022692"/>
    </source>
</evidence>
<evidence type="ECO:0000256" key="6">
    <source>
        <dbReference type="ARBA" id="ARBA00023136"/>
    </source>
</evidence>
<evidence type="ECO:0000259" key="8">
    <source>
        <dbReference type="PROSITE" id="PS50850"/>
    </source>
</evidence>
<evidence type="ECO:0000256" key="7">
    <source>
        <dbReference type="SAM" id="Phobius"/>
    </source>
</evidence>
<dbReference type="InterPro" id="IPR036259">
    <property type="entry name" value="MFS_trans_sf"/>
</dbReference>
<dbReference type="Gene3D" id="1.20.1250.20">
    <property type="entry name" value="MFS general substrate transporter like domains"/>
    <property type="match status" value="1"/>
</dbReference>
<dbReference type="PANTHER" id="PTHR42718:SF46">
    <property type="entry name" value="BLR6921 PROTEIN"/>
    <property type="match status" value="1"/>
</dbReference>
<dbReference type="PROSITE" id="PS50850">
    <property type="entry name" value="MFS"/>
    <property type="match status" value="1"/>
</dbReference>
<dbReference type="GO" id="GO:0005886">
    <property type="term" value="C:plasma membrane"/>
    <property type="evidence" value="ECO:0007669"/>
    <property type="project" value="UniProtKB-SubCell"/>
</dbReference>
<dbReference type="SUPFAM" id="SSF103473">
    <property type="entry name" value="MFS general substrate transporter"/>
    <property type="match status" value="1"/>
</dbReference>
<feature type="transmembrane region" description="Helical" evidence="7">
    <location>
        <begin position="201"/>
        <end position="222"/>
    </location>
</feature>
<keyword evidence="4 7" id="KW-0812">Transmembrane</keyword>
<feature type="transmembrane region" description="Helical" evidence="7">
    <location>
        <begin position="142"/>
        <end position="161"/>
    </location>
</feature>
<accession>A0A839Y4Q2</accession>
<evidence type="ECO:0000256" key="3">
    <source>
        <dbReference type="ARBA" id="ARBA00022475"/>
    </source>
</evidence>